<feature type="transmembrane region" description="Helical" evidence="5">
    <location>
        <begin position="195"/>
        <end position="221"/>
    </location>
</feature>
<evidence type="ECO:0000256" key="5">
    <source>
        <dbReference type="SAM" id="Phobius"/>
    </source>
</evidence>
<feature type="transmembrane region" description="Helical" evidence="5">
    <location>
        <begin position="233"/>
        <end position="257"/>
    </location>
</feature>
<keyword evidence="4 5" id="KW-0472">Membrane</keyword>
<feature type="transmembrane region" description="Helical" evidence="5">
    <location>
        <begin position="269"/>
        <end position="288"/>
    </location>
</feature>
<organism evidence="7">
    <name type="scientific">Eucampia antarctica</name>
    <dbReference type="NCBI Taxonomy" id="49252"/>
    <lineage>
        <taxon>Eukaryota</taxon>
        <taxon>Sar</taxon>
        <taxon>Stramenopiles</taxon>
        <taxon>Ochrophyta</taxon>
        <taxon>Bacillariophyta</taxon>
        <taxon>Mediophyceae</taxon>
        <taxon>Biddulphiophycidae</taxon>
        <taxon>Hemiaulales</taxon>
        <taxon>Hemiaulaceae</taxon>
        <taxon>Eucampia</taxon>
    </lineage>
</organism>
<dbReference type="PROSITE" id="PS50262">
    <property type="entry name" value="G_PROTEIN_RECEP_F1_2"/>
    <property type="match status" value="1"/>
</dbReference>
<name>A0A7S2W4V9_9STRA</name>
<feature type="transmembrane region" description="Helical" evidence="5">
    <location>
        <begin position="149"/>
        <end position="169"/>
    </location>
</feature>
<dbReference type="Gene3D" id="1.20.1070.10">
    <property type="entry name" value="Rhodopsin 7-helix transmembrane proteins"/>
    <property type="match status" value="1"/>
</dbReference>
<feature type="transmembrane region" description="Helical" evidence="5">
    <location>
        <begin position="34"/>
        <end position="56"/>
    </location>
</feature>
<evidence type="ECO:0000256" key="1">
    <source>
        <dbReference type="ARBA" id="ARBA00004370"/>
    </source>
</evidence>
<keyword evidence="3 5" id="KW-1133">Transmembrane helix</keyword>
<proteinExistence type="predicted"/>
<feature type="transmembrane region" description="Helical" evidence="5">
    <location>
        <begin position="118"/>
        <end position="137"/>
    </location>
</feature>
<dbReference type="AlphaFoldDB" id="A0A7S2W4V9"/>
<evidence type="ECO:0000256" key="3">
    <source>
        <dbReference type="ARBA" id="ARBA00022989"/>
    </source>
</evidence>
<protein>
    <recommendedName>
        <fullName evidence="6">G-protein coupled receptors family 1 profile domain-containing protein</fullName>
    </recommendedName>
</protein>
<reference evidence="7" key="1">
    <citation type="submission" date="2021-01" db="EMBL/GenBank/DDBJ databases">
        <authorList>
            <person name="Corre E."/>
            <person name="Pelletier E."/>
            <person name="Niang G."/>
            <person name="Scheremetjew M."/>
            <person name="Finn R."/>
            <person name="Kale V."/>
            <person name="Holt S."/>
            <person name="Cochrane G."/>
            <person name="Meng A."/>
            <person name="Brown T."/>
            <person name="Cohen L."/>
        </authorList>
    </citation>
    <scope>NUCLEOTIDE SEQUENCE</scope>
    <source>
        <strain evidence="7">CCMP1452</strain>
    </source>
</reference>
<evidence type="ECO:0000256" key="2">
    <source>
        <dbReference type="ARBA" id="ARBA00022692"/>
    </source>
</evidence>
<dbReference type="GO" id="GO:0016020">
    <property type="term" value="C:membrane"/>
    <property type="evidence" value="ECO:0007669"/>
    <property type="project" value="UniProtKB-SubCell"/>
</dbReference>
<gene>
    <name evidence="7" type="ORF">EANT1437_LOCUS5796</name>
</gene>
<evidence type="ECO:0000313" key="7">
    <source>
        <dbReference type="EMBL" id="CAD9666808.1"/>
    </source>
</evidence>
<evidence type="ECO:0000259" key="6">
    <source>
        <dbReference type="PROSITE" id="PS50262"/>
    </source>
</evidence>
<dbReference type="EMBL" id="HBHI01011302">
    <property type="protein sequence ID" value="CAD9666808.1"/>
    <property type="molecule type" value="Transcribed_RNA"/>
</dbReference>
<keyword evidence="2 5" id="KW-0812">Transmembrane</keyword>
<comment type="subcellular location">
    <subcellularLocation>
        <location evidence="1">Membrane</location>
    </subcellularLocation>
</comment>
<feature type="transmembrane region" description="Helical" evidence="5">
    <location>
        <begin position="68"/>
        <end position="92"/>
    </location>
</feature>
<sequence length="323" mass="36490">MDPILRRSELNTTTATHYDWLVAAPSDEVMMKAWIIWSTISTVVSLSCIILIASILASSRTRSKTFNIYIVFLTLPDGLFSTMCAVTCFQNISAGKYHSTFGCQFQSWYSSFGWSANMWMNVLIAHELFGLLNNISLGRRLKQRSNRQLFFLIFCVYTYAAFVSSWTLIDAFPHRALLLGGIACLPAEYDFNSTLFFWFGYIPAILGIPLVYIVTIITIVVRRHLLPSHGNSRYLAIFFVRLLIVFIVMWVPSIILIYCDFGQSIGVRIWGGAWSHLQGLISVILCFTKPDIKAHLARVFCLSNEVDGETVVGTTEAVVRTKT</sequence>
<feature type="domain" description="G-protein coupled receptors family 1 profile" evidence="6">
    <location>
        <begin position="47"/>
        <end position="256"/>
    </location>
</feature>
<evidence type="ECO:0000256" key="4">
    <source>
        <dbReference type="ARBA" id="ARBA00023136"/>
    </source>
</evidence>
<accession>A0A7S2W4V9</accession>
<dbReference type="InterPro" id="IPR017452">
    <property type="entry name" value="GPCR_Rhodpsn_7TM"/>
</dbReference>
<dbReference type="SUPFAM" id="SSF81321">
    <property type="entry name" value="Family A G protein-coupled receptor-like"/>
    <property type="match status" value="1"/>
</dbReference>